<feature type="signal peptide" evidence="1">
    <location>
        <begin position="1"/>
        <end position="25"/>
    </location>
</feature>
<dbReference type="GO" id="GO:0020037">
    <property type="term" value="F:heme binding"/>
    <property type="evidence" value="ECO:0007669"/>
    <property type="project" value="InterPro"/>
</dbReference>
<dbReference type="InterPro" id="IPR051395">
    <property type="entry name" value="Cytochrome_c_Peroxidase/MauG"/>
</dbReference>
<keyword evidence="1" id="KW-0732">Signal</keyword>
<feature type="chain" id="PRO_5022221583" evidence="1">
    <location>
        <begin position="26"/>
        <end position="487"/>
    </location>
</feature>
<dbReference type="OrthoDB" id="9805202at2"/>
<evidence type="ECO:0000313" key="3">
    <source>
        <dbReference type="Proteomes" id="UP000315369"/>
    </source>
</evidence>
<dbReference type="AlphaFoldDB" id="A0A540WV88"/>
<keyword evidence="2" id="KW-0575">Peroxidase</keyword>
<evidence type="ECO:0000313" key="2">
    <source>
        <dbReference type="EMBL" id="TQF12931.1"/>
    </source>
</evidence>
<dbReference type="SUPFAM" id="SSF46626">
    <property type="entry name" value="Cytochrome c"/>
    <property type="match status" value="2"/>
</dbReference>
<gene>
    <name evidence="2" type="ORF">FJV41_26595</name>
</gene>
<reference evidence="2 3" key="1">
    <citation type="submission" date="2019-06" db="EMBL/GenBank/DDBJ databases">
        <authorList>
            <person name="Livingstone P."/>
            <person name="Whitworth D."/>
        </authorList>
    </citation>
    <scope>NUCLEOTIDE SEQUENCE [LARGE SCALE GENOMIC DNA]</scope>
    <source>
        <strain evidence="2 3">AM401</strain>
    </source>
</reference>
<dbReference type="InterPro" id="IPR036909">
    <property type="entry name" value="Cyt_c-like_dom_sf"/>
</dbReference>
<dbReference type="PANTHER" id="PTHR30600">
    <property type="entry name" value="CYTOCHROME C PEROXIDASE-RELATED"/>
    <property type="match status" value="1"/>
</dbReference>
<keyword evidence="3" id="KW-1185">Reference proteome</keyword>
<dbReference type="Proteomes" id="UP000315369">
    <property type="component" value="Unassembled WGS sequence"/>
</dbReference>
<dbReference type="Gene3D" id="1.10.760.10">
    <property type="entry name" value="Cytochrome c-like domain"/>
    <property type="match status" value="2"/>
</dbReference>
<comment type="caution">
    <text evidence="2">The sequence shown here is derived from an EMBL/GenBank/DDBJ whole genome shotgun (WGS) entry which is preliminary data.</text>
</comment>
<organism evidence="2 3">
    <name type="scientific">Myxococcus llanfairpwllgwyngyllgogerychwyrndrobwllllantysiliogogogochensis</name>
    <dbReference type="NCBI Taxonomy" id="2590453"/>
    <lineage>
        <taxon>Bacteria</taxon>
        <taxon>Pseudomonadati</taxon>
        <taxon>Myxococcota</taxon>
        <taxon>Myxococcia</taxon>
        <taxon>Myxococcales</taxon>
        <taxon>Cystobacterineae</taxon>
        <taxon>Myxococcaceae</taxon>
        <taxon>Myxococcus</taxon>
    </lineage>
</organism>
<accession>A0A540WV88</accession>
<dbReference type="EMBL" id="VIFM01000119">
    <property type="protein sequence ID" value="TQF12931.1"/>
    <property type="molecule type" value="Genomic_DNA"/>
</dbReference>
<evidence type="ECO:0000256" key="1">
    <source>
        <dbReference type="SAM" id="SignalP"/>
    </source>
</evidence>
<keyword evidence="2" id="KW-0560">Oxidoreductase</keyword>
<name>A0A540WV88_9BACT</name>
<dbReference type="RefSeq" id="WP_141645361.1">
    <property type="nucleotide sequence ID" value="NZ_VIFM01000119.1"/>
</dbReference>
<protein>
    <submittedName>
        <fullName evidence="2">Cytochrome-c peroxidase</fullName>
    </submittedName>
</protein>
<dbReference type="GO" id="GO:0004130">
    <property type="term" value="F:cytochrome-c peroxidase activity"/>
    <property type="evidence" value="ECO:0007669"/>
    <property type="project" value="TreeGrafter"/>
</dbReference>
<proteinExistence type="predicted"/>
<dbReference type="GO" id="GO:0009055">
    <property type="term" value="F:electron transfer activity"/>
    <property type="evidence" value="ECO:0007669"/>
    <property type="project" value="InterPro"/>
</dbReference>
<sequence>MVPTRFVACLAGAFALGGLTHCTPAAPEQDEVDVEVNPISQTAEAQAALHHDPRGRKLFSEAFPNTNGRSCATCHVFEDSTALRPENVQARLASNPTDPLFNRIDADDPNAAVPTYEHLKRGLVRVVLPLPANMDVIDAQGHIVTPADRKIAVWRGVPSIQDIAISGPFFQLDGRESNLEDQAQAAITSHSEGAAVPRSQLRQVADFQRGEFTSARARFVADLSSAGVPLARIPLPEDFMWLTPEERRGREVFKVGCEPCHGGATLSRISTPAMREVASQFPVTKADGNVLFTHVPGVGPVPVQGQRSTPDILNIGFSGFSYLGQIGQFPMLYNASIELPRYRFRFYTDGTRQQQVTDLPPNPVTASGEPYDPIPAVDESGAPIVGPNLFPQWFSTDPGRALVTGNPLDFEAFDIPTLRGVARTAPYYHDNSLENLEDVVDIYSQFVLAFTAPLNLPPVHPPETPGGLPESLSPAQKQDLLRFLQRL</sequence>